<protein>
    <submittedName>
        <fullName evidence="6">Powdery mildew resistance protein</fullName>
    </submittedName>
</protein>
<dbReference type="Pfam" id="PF00931">
    <property type="entry name" value="NB-ARC"/>
    <property type="match status" value="1"/>
</dbReference>
<dbReference type="Pfam" id="PF05659">
    <property type="entry name" value="RPW8"/>
    <property type="match status" value="1"/>
</dbReference>
<dbReference type="InterPro" id="IPR002182">
    <property type="entry name" value="NB-ARC"/>
</dbReference>
<organism evidence="6 7">
    <name type="scientific">Trema orientale</name>
    <name type="common">Charcoal tree</name>
    <name type="synonym">Celtis orientalis</name>
    <dbReference type="NCBI Taxonomy" id="63057"/>
    <lineage>
        <taxon>Eukaryota</taxon>
        <taxon>Viridiplantae</taxon>
        <taxon>Streptophyta</taxon>
        <taxon>Embryophyta</taxon>
        <taxon>Tracheophyta</taxon>
        <taxon>Spermatophyta</taxon>
        <taxon>Magnoliopsida</taxon>
        <taxon>eudicotyledons</taxon>
        <taxon>Gunneridae</taxon>
        <taxon>Pentapetalae</taxon>
        <taxon>rosids</taxon>
        <taxon>fabids</taxon>
        <taxon>Rosales</taxon>
        <taxon>Cannabaceae</taxon>
        <taxon>Trema</taxon>
    </lineage>
</organism>
<dbReference type="AlphaFoldDB" id="A0A2P5FY63"/>
<proteinExistence type="inferred from homology"/>
<dbReference type="InParanoid" id="A0A2P5FY63"/>
<dbReference type="GO" id="GO:0043531">
    <property type="term" value="F:ADP binding"/>
    <property type="evidence" value="ECO:0007669"/>
    <property type="project" value="InterPro"/>
</dbReference>
<reference evidence="7" key="1">
    <citation type="submission" date="2016-06" db="EMBL/GenBank/DDBJ databases">
        <title>Parallel loss of symbiosis genes in relatives of nitrogen-fixing non-legume Parasponia.</title>
        <authorList>
            <person name="Van Velzen R."/>
            <person name="Holmer R."/>
            <person name="Bu F."/>
            <person name="Rutten L."/>
            <person name="Van Zeijl A."/>
            <person name="Liu W."/>
            <person name="Santuari L."/>
            <person name="Cao Q."/>
            <person name="Sharma T."/>
            <person name="Shen D."/>
            <person name="Roswanjaya Y."/>
            <person name="Wardhani T."/>
            <person name="Kalhor M.S."/>
            <person name="Jansen J."/>
            <person name="Van den Hoogen J."/>
            <person name="Gungor B."/>
            <person name="Hartog M."/>
            <person name="Hontelez J."/>
            <person name="Verver J."/>
            <person name="Yang W.-C."/>
            <person name="Schijlen E."/>
            <person name="Repin R."/>
            <person name="Schilthuizen M."/>
            <person name="Schranz E."/>
            <person name="Heidstra R."/>
            <person name="Miyata K."/>
            <person name="Fedorova E."/>
            <person name="Kohlen W."/>
            <person name="Bisseling T."/>
            <person name="Smit S."/>
            <person name="Geurts R."/>
        </authorList>
    </citation>
    <scope>NUCLEOTIDE SEQUENCE [LARGE SCALE GENOMIC DNA]</scope>
    <source>
        <strain evidence="7">cv. RG33-2</strain>
    </source>
</reference>
<accession>A0A2P5FY63</accession>
<dbReference type="Gene3D" id="3.80.10.10">
    <property type="entry name" value="Ribonuclease Inhibitor"/>
    <property type="match status" value="1"/>
</dbReference>
<dbReference type="EMBL" id="JXTC01000004">
    <property type="protein sequence ID" value="POO02736.1"/>
    <property type="molecule type" value="Genomic_DNA"/>
</dbReference>
<dbReference type="Gene3D" id="3.40.50.300">
    <property type="entry name" value="P-loop containing nucleotide triphosphate hydrolases"/>
    <property type="match status" value="1"/>
</dbReference>
<dbReference type="GO" id="GO:0006952">
    <property type="term" value="P:defense response"/>
    <property type="evidence" value="ECO:0007669"/>
    <property type="project" value="UniProtKB-KW"/>
</dbReference>
<dbReference type="InterPro" id="IPR027417">
    <property type="entry name" value="P-loop_NTPase"/>
</dbReference>
<dbReference type="PANTHER" id="PTHR36766">
    <property type="entry name" value="PLANT BROAD-SPECTRUM MILDEW RESISTANCE PROTEIN RPW8"/>
    <property type="match status" value="1"/>
</dbReference>
<sequence length="817" mass="93819">MASLFEGAALGPPFQMVFDYVFKNPLEKGLAFNDKRKFMEKKLRALDSVIKALQESNMVLDRPTSEMGDFVQVLEQGNKLVGQCSNFSKWCYAPIWPRYTTKLLKLDESINELLNIVPVHTARDVKQILILLNAILDRMGRPEFNDLVFRQVEVELEGGWAVPEAPDYIVGLDKPLEELKMELLKGDRSVLVVTAPGGGGKTTLAKKLCQDGEIKGRFKSIMFVRVSERPDLNRIVQELYQYSRKKKPDLLDEEDAFIWLERLLREIGQNNPMLLVLDDVWSVSQSLVEKLKFNIQNYKILVTSRLELPKFKPAYKLDVLDDGDAINLFRHHASLDDGSYDIPEELEKKVVHHCKRFPLALKLIGSTLCGGPRDIMQIELENWLRDSSVLESEADLLRCLKRSLDVLVEKDTVLKECFMDLGSFPEGCRIPATALIDMWTELHGLQEHYAIPKLSHLNNWNLANVVVTRKDAYEVDDYYSEHFITQHDMLRELAIHQSRQVPEQERKRLIVEITGNNLPEWWNEQNEQPFNARLVAISTDRSFSSEWCDIKLPEAKVLVLNFQTKNYALPRFVKNMTGLKVLTITNYGFFAAELGDFQLLESLTNLTRIRLERISIPSLRQTSIALKKLQKLSLFMCELVHAFSSIKISEVLPNLVEINIDYCDDLVELPAGLCDLIKLKKLSITHCHNMCALPEEIGNLDNLEVLRLRSCIDLEKLPDSISKLTRLTFLDISDCFSIRNLPEQIGELQSLTSLNMKNCSRLLELPPSALDLKKLKVVVCDEELKELWEFYLPIDANIELRSVKDEVNLNWLENHHS</sequence>
<evidence type="ECO:0000259" key="5">
    <source>
        <dbReference type="Pfam" id="PF05659"/>
    </source>
</evidence>
<comment type="similarity">
    <text evidence="1">Belongs to the disease resistance NB-LRR family.</text>
</comment>
<dbReference type="InterPro" id="IPR008808">
    <property type="entry name" value="Powdery_mildew-R_dom"/>
</dbReference>
<evidence type="ECO:0000259" key="4">
    <source>
        <dbReference type="Pfam" id="PF00931"/>
    </source>
</evidence>
<gene>
    <name evidence="6" type="ORF">TorRG33x02_017220</name>
</gene>
<evidence type="ECO:0000313" key="6">
    <source>
        <dbReference type="EMBL" id="POO02736.1"/>
    </source>
</evidence>
<dbReference type="FunCoup" id="A0A2P5FY63">
    <property type="interactions" value="280"/>
</dbReference>
<keyword evidence="7" id="KW-1185">Reference proteome</keyword>
<keyword evidence="3" id="KW-0611">Plant defense</keyword>
<keyword evidence="2" id="KW-0677">Repeat</keyword>
<dbReference type="InterPro" id="IPR036388">
    <property type="entry name" value="WH-like_DNA-bd_sf"/>
</dbReference>
<dbReference type="OrthoDB" id="2016095at2759"/>
<evidence type="ECO:0000313" key="7">
    <source>
        <dbReference type="Proteomes" id="UP000237000"/>
    </source>
</evidence>
<dbReference type="SUPFAM" id="SSF52058">
    <property type="entry name" value="L domain-like"/>
    <property type="match status" value="1"/>
</dbReference>
<dbReference type="PRINTS" id="PR00364">
    <property type="entry name" value="DISEASERSIST"/>
</dbReference>
<dbReference type="Gene3D" id="1.10.8.430">
    <property type="entry name" value="Helical domain of apoptotic protease-activating factors"/>
    <property type="match status" value="1"/>
</dbReference>
<dbReference type="Gene3D" id="1.10.10.10">
    <property type="entry name" value="Winged helix-like DNA-binding domain superfamily/Winged helix DNA-binding domain"/>
    <property type="match status" value="1"/>
</dbReference>
<evidence type="ECO:0000256" key="3">
    <source>
        <dbReference type="ARBA" id="ARBA00022821"/>
    </source>
</evidence>
<feature type="domain" description="RPW8" evidence="5">
    <location>
        <begin position="2"/>
        <end position="132"/>
    </location>
</feature>
<dbReference type="InterPro" id="IPR032675">
    <property type="entry name" value="LRR_dom_sf"/>
</dbReference>
<evidence type="ECO:0000256" key="1">
    <source>
        <dbReference type="ARBA" id="ARBA00008894"/>
    </source>
</evidence>
<comment type="caution">
    <text evidence="6">The sequence shown here is derived from an EMBL/GenBank/DDBJ whole genome shotgun (WGS) entry which is preliminary data.</text>
</comment>
<evidence type="ECO:0000256" key="2">
    <source>
        <dbReference type="ARBA" id="ARBA00022737"/>
    </source>
</evidence>
<name>A0A2P5FY63_TREOI</name>
<feature type="domain" description="NB-ARC" evidence="4">
    <location>
        <begin position="173"/>
        <end position="307"/>
    </location>
</feature>
<dbReference type="Proteomes" id="UP000237000">
    <property type="component" value="Unassembled WGS sequence"/>
</dbReference>
<dbReference type="InterPro" id="IPR042197">
    <property type="entry name" value="Apaf_helical"/>
</dbReference>
<dbReference type="PANTHER" id="PTHR36766:SF3">
    <property type="entry name" value="RPW8 DOMAIN-CONTAINING PROTEIN"/>
    <property type="match status" value="1"/>
</dbReference>
<dbReference type="SUPFAM" id="SSF52540">
    <property type="entry name" value="P-loop containing nucleoside triphosphate hydrolases"/>
    <property type="match status" value="1"/>
</dbReference>